<organism evidence="1 2">
    <name type="scientific">Dreissena polymorpha</name>
    <name type="common">Zebra mussel</name>
    <name type="synonym">Mytilus polymorpha</name>
    <dbReference type="NCBI Taxonomy" id="45954"/>
    <lineage>
        <taxon>Eukaryota</taxon>
        <taxon>Metazoa</taxon>
        <taxon>Spiralia</taxon>
        <taxon>Lophotrochozoa</taxon>
        <taxon>Mollusca</taxon>
        <taxon>Bivalvia</taxon>
        <taxon>Autobranchia</taxon>
        <taxon>Heteroconchia</taxon>
        <taxon>Euheterodonta</taxon>
        <taxon>Imparidentia</taxon>
        <taxon>Neoheterodontei</taxon>
        <taxon>Myida</taxon>
        <taxon>Dreissenoidea</taxon>
        <taxon>Dreissenidae</taxon>
        <taxon>Dreissena</taxon>
    </lineage>
</organism>
<evidence type="ECO:0000313" key="2">
    <source>
        <dbReference type="Proteomes" id="UP000828390"/>
    </source>
</evidence>
<keyword evidence="2" id="KW-1185">Reference proteome</keyword>
<accession>A0A9D4RU28</accession>
<gene>
    <name evidence="1" type="ORF">DPMN_005052</name>
</gene>
<name>A0A9D4RU28_DREPO</name>
<reference evidence="1" key="1">
    <citation type="journal article" date="2019" name="bioRxiv">
        <title>The Genome of the Zebra Mussel, Dreissena polymorpha: A Resource for Invasive Species Research.</title>
        <authorList>
            <person name="McCartney M.A."/>
            <person name="Auch B."/>
            <person name="Kono T."/>
            <person name="Mallez S."/>
            <person name="Zhang Y."/>
            <person name="Obille A."/>
            <person name="Becker A."/>
            <person name="Abrahante J.E."/>
            <person name="Garbe J."/>
            <person name="Badalamenti J.P."/>
            <person name="Herman A."/>
            <person name="Mangelson H."/>
            <person name="Liachko I."/>
            <person name="Sullivan S."/>
            <person name="Sone E.D."/>
            <person name="Koren S."/>
            <person name="Silverstein K.A.T."/>
            <person name="Beckman K.B."/>
            <person name="Gohl D.M."/>
        </authorList>
    </citation>
    <scope>NUCLEOTIDE SEQUENCE</scope>
    <source>
        <strain evidence="1">Duluth1</strain>
        <tissue evidence="1">Whole animal</tissue>
    </source>
</reference>
<dbReference type="EMBL" id="JAIWYP010000001">
    <property type="protein sequence ID" value="KAH3881129.1"/>
    <property type="molecule type" value="Genomic_DNA"/>
</dbReference>
<comment type="caution">
    <text evidence="1">The sequence shown here is derived from an EMBL/GenBank/DDBJ whole genome shotgun (WGS) entry which is preliminary data.</text>
</comment>
<evidence type="ECO:0000313" key="1">
    <source>
        <dbReference type="EMBL" id="KAH3881129.1"/>
    </source>
</evidence>
<proteinExistence type="predicted"/>
<sequence length="313" mass="35828">MPSTLTPRFFKNKYFDQVHEYWTKNVISRALTRKKALSPGGGIFQRTKTSFKLSHTLIRTNVQPMLTRKNPSPHSDHVFQTTGTIFKLLQGIIRTNVLTKFDKDITTRGPERTNVLTMFHKEINSLPPDSHFHDDWRLNVASRVLTRFYYSHVTKNSPPPVGHVFQATGTIFNSNKVASSIKNVTTTVSTRENAPPSGGHVFQPTGSMFEPSKISLGQIYVKFHEDRKINMAFRVLTRKCPAPLLTLLTRKMPHPLATMFFNNPEPVSTCSRYNCEKSFEKDWTINVASRVLTRQMLTLHKRRMTKGNHKSSP</sequence>
<protein>
    <submittedName>
        <fullName evidence="1">Uncharacterized protein</fullName>
    </submittedName>
</protein>
<reference evidence="1" key="2">
    <citation type="submission" date="2020-11" db="EMBL/GenBank/DDBJ databases">
        <authorList>
            <person name="McCartney M.A."/>
            <person name="Auch B."/>
            <person name="Kono T."/>
            <person name="Mallez S."/>
            <person name="Becker A."/>
            <person name="Gohl D.M."/>
            <person name="Silverstein K.A.T."/>
            <person name="Koren S."/>
            <person name="Bechman K.B."/>
            <person name="Herman A."/>
            <person name="Abrahante J.E."/>
            <person name="Garbe J."/>
        </authorList>
    </citation>
    <scope>NUCLEOTIDE SEQUENCE</scope>
    <source>
        <strain evidence="1">Duluth1</strain>
        <tissue evidence="1">Whole animal</tissue>
    </source>
</reference>
<dbReference type="Proteomes" id="UP000828390">
    <property type="component" value="Unassembled WGS sequence"/>
</dbReference>
<dbReference type="AlphaFoldDB" id="A0A9D4RU28"/>